<protein>
    <submittedName>
        <fullName evidence="2">Uncharacterized protein</fullName>
    </submittedName>
</protein>
<feature type="compositionally biased region" description="Polar residues" evidence="1">
    <location>
        <begin position="117"/>
        <end position="128"/>
    </location>
</feature>
<dbReference type="Proteomes" id="UP001589535">
    <property type="component" value="Unassembled WGS sequence"/>
</dbReference>
<evidence type="ECO:0000256" key="1">
    <source>
        <dbReference type="SAM" id="MobiDB-lite"/>
    </source>
</evidence>
<organism evidence="2 3">
    <name type="scientific">Amycolatopsis plumensis</name>
    <dbReference type="NCBI Taxonomy" id="236508"/>
    <lineage>
        <taxon>Bacteria</taxon>
        <taxon>Bacillati</taxon>
        <taxon>Actinomycetota</taxon>
        <taxon>Actinomycetes</taxon>
        <taxon>Pseudonocardiales</taxon>
        <taxon>Pseudonocardiaceae</taxon>
        <taxon>Amycolatopsis</taxon>
    </lineage>
</organism>
<accession>A0ABV5U8J5</accession>
<gene>
    <name evidence="2" type="ORF">ACFFTO_26165</name>
</gene>
<feature type="compositionally biased region" description="Polar residues" evidence="1">
    <location>
        <begin position="138"/>
        <end position="147"/>
    </location>
</feature>
<comment type="caution">
    <text evidence="2">The sequence shown here is derived from an EMBL/GenBank/DDBJ whole genome shotgun (WGS) entry which is preliminary data.</text>
</comment>
<sequence>MSPIPDFRVPDTAAESDQLRAAGIAAFGLWAAAGSWCMNPAHLTDGWVPVHYVMSWPSGKKLAAKLVEVGLWTPDKRNGVTGWQYTNWLDEQRSAASIEDEKAKARDRMKRIRSGNVRPNKQRTSGRTSDAPAANVHDSLTLTLTQEQGEESVEPVTTAPSPAERPSPRCPRHEHDEHPPPCGACGAARRAAEAHDATADTRRALIAEAIDEARRDPRQRCEHGVDGGLFTHPDTGKSATCAHCRRTARKEPA</sequence>
<dbReference type="EMBL" id="JBHMBK010000021">
    <property type="protein sequence ID" value="MFB9687679.1"/>
    <property type="molecule type" value="Genomic_DNA"/>
</dbReference>
<evidence type="ECO:0000313" key="2">
    <source>
        <dbReference type="EMBL" id="MFB9687679.1"/>
    </source>
</evidence>
<feature type="region of interest" description="Disordered" evidence="1">
    <location>
        <begin position="96"/>
        <end position="179"/>
    </location>
</feature>
<dbReference type="RefSeq" id="WP_378198436.1">
    <property type="nucleotide sequence ID" value="NZ_JBHMBK010000021.1"/>
</dbReference>
<proteinExistence type="predicted"/>
<reference evidence="2 3" key="1">
    <citation type="submission" date="2024-09" db="EMBL/GenBank/DDBJ databases">
        <authorList>
            <person name="Sun Q."/>
            <person name="Mori K."/>
        </authorList>
    </citation>
    <scope>NUCLEOTIDE SEQUENCE [LARGE SCALE GENOMIC DNA]</scope>
    <source>
        <strain evidence="2 3">JCM 13852</strain>
    </source>
</reference>
<evidence type="ECO:0000313" key="3">
    <source>
        <dbReference type="Proteomes" id="UP001589535"/>
    </source>
</evidence>
<keyword evidence="3" id="KW-1185">Reference proteome</keyword>
<name>A0ABV5U8J5_9PSEU</name>